<evidence type="ECO:0000256" key="1">
    <source>
        <dbReference type="ARBA" id="ARBA00022603"/>
    </source>
</evidence>
<dbReference type="Gene3D" id="3.40.50.150">
    <property type="entry name" value="Vaccinia Virus protein VP39"/>
    <property type="match status" value="1"/>
</dbReference>
<dbReference type="CDD" id="cd02440">
    <property type="entry name" value="AdoMet_MTases"/>
    <property type="match status" value="1"/>
</dbReference>
<keyword evidence="2" id="KW-0808">Transferase</keyword>
<keyword evidence="3" id="KW-0949">S-adenosyl-L-methionine</keyword>
<sequence length="239" mass="26667">MSERHDLGVESQARYAFVADLLRRDFAAPADILELGAAPGDQIAALAREGYRATALDLGEAPDEWGSGEAGRMARLYAENGVVDVRWDLEQVPYPLPDASFDAIIMTEVYEHLSGYPVRSLQEIRRLLRPGGRLYFTTPNAAYVLNRVRVISGRSIATPLPDWIAGLPHARHFREYTFAEVRELMAYADLDVVETCSRHFHIDIGRTTPVARAGKRALAWLAEKRETLGPEIVVVAQRP</sequence>
<dbReference type="GO" id="GO:0008168">
    <property type="term" value="F:methyltransferase activity"/>
    <property type="evidence" value="ECO:0007669"/>
    <property type="project" value="UniProtKB-KW"/>
</dbReference>
<dbReference type="AlphaFoldDB" id="A0A3G9IFI6"/>
<dbReference type="Proteomes" id="UP000271573">
    <property type="component" value="Chromosome"/>
</dbReference>
<dbReference type="GO" id="GO:0032259">
    <property type="term" value="P:methylation"/>
    <property type="evidence" value="ECO:0007669"/>
    <property type="project" value="UniProtKB-KW"/>
</dbReference>
<evidence type="ECO:0000256" key="2">
    <source>
        <dbReference type="ARBA" id="ARBA00022679"/>
    </source>
</evidence>
<reference evidence="4 5" key="1">
    <citation type="submission" date="2018-11" db="EMBL/GenBank/DDBJ databases">
        <title>Complete genome sequence of Nocardioides baekrokdamisoli strain KCTC 39748.</title>
        <authorList>
            <person name="Kang S.W."/>
            <person name="Lee K.C."/>
            <person name="Kim K.K."/>
            <person name="Kim J.S."/>
            <person name="Kim D.S."/>
            <person name="Ko S.H."/>
            <person name="Yang S.H."/>
            <person name="Shin Y.K."/>
            <person name="Lee J.S."/>
        </authorList>
    </citation>
    <scope>NUCLEOTIDE SEQUENCE [LARGE SCALE GENOMIC DNA]</scope>
    <source>
        <strain evidence="4 5">KCTC 39748</strain>
    </source>
</reference>
<proteinExistence type="predicted"/>
<evidence type="ECO:0000313" key="4">
    <source>
        <dbReference type="EMBL" id="BBH17102.1"/>
    </source>
</evidence>
<evidence type="ECO:0000313" key="5">
    <source>
        <dbReference type="Proteomes" id="UP000271573"/>
    </source>
</evidence>
<dbReference type="Pfam" id="PF13489">
    <property type="entry name" value="Methyltransf_23"/>
    <property type="match status" value="1"/>
</dbReference>
<keyword evidence="1" id="KW-0489">Methyltransferase</keyword>
<dbReference type="OrthoDB" id="9801609at2"/>
<dbReference type="RefSeq" id="WP_125567999.1">
    <property type="nucleotide sequence ID" value="NZ_AP019307.1"/>
</dbReference>
<evidence type="ECO:0000256" key="3">
    <source>
        <dbReference type="ARBA" id="ARBA00022691"/>
    </source>
</evidence>
<dbReference type="InterPro" id="IPR029063">
    <property type="entry name" value="SAM-dependent_MTases_sf"/>
</dbReference>
<protein>
    <recommendedName>
        <fullName evidence="6">Methyltransferase type 11 domain-containing protein</fullName>
    </recommendedName>
</protein>
<evidence type="ECO:0008006" key="6">
    <source>
        <dbReference type="Google" id="ProtNLM"/>
    </source>
</evidence>
<keyword evidence="5" id="KW-1185">Reference proteome</keyword>
<name>A0A3G9IFI6_9ACTN</name>
<dbReference type="SUPFAM" id="SSF53335">
    <property type="entry name" value="S-adenosyl-L-methionine-dependent methyltransferases"/>
    <property type="match status" value="1"/>
</dbReference>
<gene>
    <name evidence="4" type="ORF">Back2_13890</name>
</gene>
<dbReference type="KEGG" id="nbe:Back2_13890"/>
<accession>A0A3G9IFI6</accession>
<dbReference type="EMBL" id="AP019307">
    <property type="protein sequence ID" value="BBH17102.1"/>
    <property type="molecule type" value="Genomic_DNA"/>
</dbReference>
<dbReference type="PANTHER" id="PTHR43464:SF19">
    <property type="entry name" value="UBIQUINONE BIOSYNTHESIS O-METHYLTRANSFERASE, MITOCHONDRIAL"/>
    <property type="match status" value="1"/>
</dbReference>
<organism evidence="4 5">
    <name type="scientific">Nocardioides baekrokdamisoli</name>
    <dbReference type="NCBI Taxonomy" id="1804624"/>
    <lineage>
        <taxon>Bacteria</taxon>
        <taxon>Bacillati</taxon>
        <taxon>Actinomycetota</taxon>
        <taxon>Actinomycetes</taxon>
        <taxon>Propionibacteriales</taxon>
        <taxon>Nocardioidaceae</taxon>
        <taxon>Nocardioides</taxon>
    </lineage>
</organism>
<dbReference type="PANTHER" id="PTHR43464">
    <property type="entry name" value="METHYLTRANSFERASE"/>
    <property type="match status" value="1"/>
</dbReference>